<sequence>MSQPTSPNKPDGARTPTLWEARRELRAPLELATSVVQTRFLRGWPRGDGHPVVVVPGFMAGPESTAFLRRHLRRLNYRVYDWQLGRNRAITPARTAALGRFMADLHERYGQRVSVIGWSAGGVYAREMGHTFPDHTRMVITLASPFNEHLPTTPAWKLYQLVNRGATFEELFTEEAVQRRAEPLPVPTTSVYSRSDGVVAWQSCVSAPAPLNESVEVTGTHMGMIHHIDTLRVVADRLAQREGDWAPYR</sequence>
<reference evidence="1 2" key="1">
    <citation type="submission" date="2012-08" db="EMBL/GenBank/DDBJ databases">
        <title>Whole genome shotgun sequence of Gordonia rhizosphera NBRC 16068.</title>
        <authorList>
            <person name="Takarada H."/>
            <person name="Isaki S."/>
            <person name="Hosoyama A."/>
            <person name="Tsuchikane K."/>
            <person name="Katsumata H."/>
            <person name="Baba S."/>
            <person name="Ohji S."/>
            <person name="Yamazaki S."/>
            <person name="Fujita N."/>
        </authorList>
    </citation>
    <scope>NUCLEOTIDE SEQUENCE [LARGE SCALE GENOMIC DNA]</scope>
    <source>
        <strain evidence="1 2">NBRC 16068</strain>
    </source>
</reference>
<dbReference type="OrthoDB" id="345573at2"/>
<name>K6WCS0_9ACTN</name>
<dbReference type="Proteomes" id="UP000008363">
    <property type="component" value="Unassembled WGS sequence"/>
</dbReference>
<accession>K6WCS0</accession>
<protein>
    <recommendedName>
        <fullName evidence="3">AB hydrolase-1 domain-containing protein</fullName>
    </recommendedName>
</protein>
<dbReference type="RefSeq" id="WP_006335091.1">
    <property type="nucleotide sequence ID" value="NZ_BAHC01000135.1"/>
</dbReference>
<dbReference type="eggNOG" id="COG1075">
    <property type="taxonomic scope" value="Bacteria"/>
</dbReference>
<dbReference type="SUPFAM" id="SSF53474">
    <property type="entry name" value="alpha/beta-Hydrolases"/>
    <property type="match status" value="1"/>
</dbReference>
<dbReference type="Gene3D" id="3.40.50.1820">
    <property type="entry name" value="alpha/beta hydrolase"/>
    <property type="match status" value="1"/>
</dbReference>
<dbReference type="InterPro" id="IPR029058">
    <property type="entry name" value="AB_hydrolase_fold"/>
</dbReference>
<organism evidence="1 2">
    <name type="scientific">Gordonia rhizosphera NBRC 16068</name>
    <dbReference type="NCBI Taxonomy" id="1108045"/>
    <lineage>
        <taxon>Bacteria</taxon>
        <taxon>Bacillati</taxon>
        <taxon>Actinomycetota</taxon>
        <taxon>Actinomycetes</taxon>
        <taxon>Mycobacteriales</taxon>
        <taxon>Gordoniaceae</taxon>
        <taxon>Gordonia</taxon>
    </lineage>
</organism>
<evidence type="ECO:0000313" key="1">
    <source>
        <dbReference type="EMBL" id="GAB91536.1"/>
    </source>
</evidence>
<dbReference type="AlphaFoldDB" id="K6WCS0"/>
<evidence type="ECO:0000313" key="2">
    <source>
        <dbReference type="Proteomes" id="UP000008363"/>
    </source>
</evidence>
<proteinExistence type="predicted"/>
<keyword evidence="2" id="KW-1185">Reference proteome</keyword>
<dbReference type="STRING" id="1108045.GORHZ_135_00860"/>
<gene>
    <name evidence="1" type="ORF">GORHZ_135_00860</name>
</gene>
<dbReference type="EMBL" id="BAHC01000135">
    <property type="protein sequence ID" value="GAB91536.1"/>
    <property type="molecule type" value="Genomic_DNA"/>
</dbReference>
<evidence type="ECO:0008006" key="3">
    <source>
        <dbReference type="Google" id="ProtNLM"/>
    </source>
</evidence>
<comment type="caution">
    <text evidence="1">The sequence shown here is derived from an EMBL/GenBank/DDBJ whole genome shotgun (WGS) entry which is preliminary data.</text>
</comment>